<organism evidence="1 2">
    <name type="scientific">Candidatus Marsarchaeota G2 archaeon BE_D</name>
    <dbReference type="NCBI Taxonomy" id="1978158"/>
    <lineage>
        <taxon>Archaea</taxon>
        <taxon>Candidatus Marsarchaeota</taxon>
        <taxon>Candidatus Marsarchaeota group 2</taxon>
    </lineage>
</organism>
<dbReference type="EMBL" id="NEXF01000637">
    <property type="protein sequence ID" value="PSO05984.1"/>
    <property type="molecule type" value="Genomic_DNA"/>
</dbReference>
<proteinExistence type="predicted"/>
<name>A0A2R6C551_9ARCH</name>
<protein>
    <submittedName>
        <fullName evidence="1">Uncharacterized protein</fullName>
    </submittedName>
</protein>
<dbReference type="Proteomes" id="UP000242015">
    <property type="component" value="Unassembled WGS sequence"/>
</dbReference>
<accession>A0A2R6C551</accession>
<sequence>MSPKHLAFEKAELFVVLAKQIGFRDIHNLIMIFMHYYVSIDIGKYIFFNFIRSLFNTLIRNMINRVSREFRKFYDLG</sequence>
<evidence type="ECO:0000313" key="1">
    <source>
        <dbReference type="EMBL" id="PSO05984.1"/>
    </source>
</evidence>
<comment type="caution">
    <text evidence="1">The sequence shown here is derived from an EMBL/GenBank/DDBJ whole genome shotgun (WGS) entry which is preliminary data.</text>
</comment>
<gene>
    <name evidence="1" type="ORF">B9Q04_18425</name>
</gene>
<reference evidence="1 2" key="1">
    <citation type="submission" date="2017-04" db="EMBL/GenBank/DDBJ databases">
        <title>Novel microbial lineages endemic to geothermal iron-oxide mats fill important gaps in the evolutionary history of Archaea.</title>
        <authorList>
            <person name="Jay Z.J."/>
            <person name="Beam J.P."/>
            <person name="Dlakic M."/>
            <person name="Rusch D.B."/>
            <person name="Kozubal M.A."/>
            <person name="Inskeep W.P."/>
        </authorList>
    </citation>
    <scope>NUCLEOTIDE SEQUENCE [LARGE SCALE GENOMIC DNA]</scope>
    <source>
        <strain evidence="1">BE_D</strain>
    </source>
</reference>
<dbReference type="AlphaFoldDB" id="A0A2R6C551"/>
<evidence type="ECO:0000313" key="2">
    <source>
        <dbReference type="Proteomes" id="UP000242015"/>
    </source>
</evidence>